<dbReference type="PANTHER" id="PTHR35814:SF1">
    <property type="entry name" value="GLUTATHIONE S-TRANSFERASE-RELATED"/>
    <property type="match status" value="1"/>
</dbReference>
<keyword evidence="2 5" id="KW-0812">Transmembrane</keyword>
<evidence type="ECO:0000256" key="4">
    <source>
        <dbReference type="ARBA" id="ARBA00023136"/>
    </source>
</evidence>
<evidence type="ECO:0000313" key="6">
    <source>
        <dbReference type="EMBL" id="KUP94646.1"/>
    </source>
</evidence>
<protein>
    <submittedName>
        <fullName evidence="6">Inner membrane protein YecN</fullName>
    </submittedName>
</protein>
<reference evidence="6 7" key="1">
    <citation type="submission" date="2015-12" db="EMBL/GenBank/DDBJ databases">
        <title>Genome sequence of the marine Rhodobacteraceae strain O3.65, Candidatus Tritonibacter horizontis.</title>
        <authorList>
            <person name="Poehlein A."/>
            <person name="Giebel H.A."/>
            <person name="Voget S."/>
            <person name="Brinkhoff T."/>
        </authorList>
    </citation>
    <scope>NUCLEOTIDE SEQUENCE [LARGE SCALE GENOMIC DNA]</scope>
    <source>
        <strain evidence="6 7">O3.65</strain>
    </source>
</reference>
<dbReference type="PATRIC" id="fig|1768241.3.peg.581"/>
<comment type="subcellular location">
    <subcellularLocation>
        <location evidence="1">Membrane</location>
    </subcellularLocation>
</comment>
<evidence type="ECO:0000256" key="1">
    <source>
        <dbReference type="ARBA" id="ARBA00004370"/>
    </source>
</evidence>
<dbReference type="Proteomes" id="UP000068382">
    <property type="component" value="Unassembled WGS sequence"/>
</dbReference>
<dbReference type="EMBL" id="LPUY01000012">
    <property type="protein sequence ID" value="KUP94646.1"/>
    <property type="molecule type" value="Genomic_DNA"/>
</dbReference>
<dbReference type="Pfam" id="PF01124">
    <property type="entry name" value="MAPEG"/>
    <property type="match status" value="1"/>
</dbReference>
<dbReference type="RefSeq" id="WP_068240235.1">
    <property type="nucleotide sequence ID" value="NZ_LPUY01000012.1"/>
</dbReference>
<feature type="transmembrane region" description="Helical" evidence="5">
    <location>
        <begin position="106"/>
        <end position="128"/>
    </location>
</feature>
<feature type="transmembrane region" description="Helical" evidence="5">
    <location>
        <begin position="56"/>
        <end position="86"/>
    </location>
</feature>
<comment type="caution">
    <text evidence="6">The sequence shown here is derived from an EMBL/GenBank/DDBJ whole genome shotgun (WGS) entry which is preliminary data.</text>
</comment>
<dbReference type="PANTHER" id="PTHR35814">
    <property type="match status" value="1"/>
</dbReference>
<keyword evidence="7" id="KW-1185">Reference proteome</keyword>
<dbReference type="InterPro" id="IPR023352">
    <property type="entry name" value="MAPEG-like_dom_sf"/>
</dbReference>
<name>A0A132C2A7_9RHOB</name>
<dbReference type="GO" id="GO:0016020">
    <property type="term" value="C:membrane"/>
    <property type="evidence" value="ECO:0007669"/>
    <property type="project" value="UniProtKB-SubCell"/>
</dbReference>
<accession>A0A132C2A7</accession>
<dbReference type="OrthoDB" id="7619858at2"/>
<dbReference type="InterPro" id="IPR001129">
    <property type="entry name" value="Membr-assoc_MAPEG"/>
</dbReference>
<organism evidence="6 7">
    <name type="scientific">Tritonibacter horizontis</name>
    <dbReference type="NCBI Taxonomy" id="1768241"/>
    <lineage>
        <taxon>Bacteria</taxon>
        <taxon>Pseudomonadati</taxon>
        <taxon>Pseudomonadota</taxon>
        <taxon>Alphaproteobacteria</taxon>
        <taxon>Rhodobacterales</taxon>
        <taxon>Paracoccaceae</taxon>
        <taxon>Tritonibacter</taxon>
    </lineage>
</organism>
<evidence type="ECO:0000256" key="2">
    <source>
        <dbReference type="ARBA" id="ARBA00022692"/>
    </source>
</evidence>
<dbReference type="AlphaFoldDB" id="A0A132C2A7"/>
<feature type="transmembrane region" description="Helical" evidence="5">
    <location>
        <begin position="6"/>
        <end position="24"/>
    </location>
</feature>
<evidence type="ECO:0000256" key="3">
    <source>
        <dbReference type="ARBA" id="ARBA00022989"/>
    </source>
</evidence>
<dbReference type="SUPFAM" id="SSF161084">
    <property type="entry name" value="MAPEG domain-like"/>
    <property type="match status" value="1"/>
</dbReference>
<evidence type="ECO:0000256" key="5">
    <source>
        <dbReference type="SAM" id="Phobius"/>
    </source>
</evidence>
<evidence type="ECO:0000313" key="7">
    <source>
        <dbReference type="Proteomes" id="UP000068382"/>
    </source>
</evidence>
<keyword evidence="3 5" id="KW-1133">Transmembrane helix</keyword>
<dbReference type="Gene3D" id="1.20.120.550">
    <property type="entry name" value="Membrane associated eicosanoid/glutathione metabolism-like domain"/>
    <property type="match status" value="1"/>
</dbReference>
<sequence length="130" mass="13982">MVFAITPLYALPVAVIYLVLWFRVSAARGSTGVSFGDGGNPMLLQRIRQHSNCAEWSAFVLIMMILAEGMGTPAVWLHISGALLLVGRIVHPFGLTPDTVSHPLRYVGNGTNILAALTALLCICHQILGQ</sequence>
<gene>
    <name evidence="6" type="primary">yecN_2</name>
    <name evidence="6" type="ORF">TRIHO_05720</name>
</gene>
<proteinExistence type="predicted"/>
<keyword evidence="4 5" id="KW-0472">Membrane</keyword>